<gene>
    <name evidence="11" type="ORF">JKP88DRAFT_206316</name>
</gene>
<dbReference type="GO" id="GO:0016020">
    <property type="term" value="C:membrane"/>
    <property type="evidence" value="ECO:0007669"/>
    <property type="project" value="InterPro"/>
</dbReference>
<keyword evidence="9" id="KW-0148">Chlorophyll</keyword>
<evidence type="ECO:0000256" key="5">
    <source>
        <dbReference type="ARBA" id="ARBA00022528"/>
    </source>
</evidence>
<evidence type="ECO:0000256" key="9">
    <source>
        <dbReference type="PIRSR" id="PIRSR601344-1"/>
    </source>
</evidence>
<dbReference type="GO" id="GO:0009765">
    <property type="term" value="P:photosynthesis, light harvesting"/>
    <property type="evidence" value="ECO:0007669"/>
    <property type="project" value="InterPro"/>
</dbReference>
<evidence type="ECO:0000256" key="7">
    <source>
        <dbReference type="ARBA" id="ARBA00022640"/>
    </source>
</evidence>
<dbReference type="PANTHER" id="PTHR21649">
    <property type="entry name" value="CHLOROPHYLL A/B BINDING PROTEIN"/>
    <property type="match status" value="1"/>
</dbReference>
<comment type="subunit">
    <text evidence="4">The LHC complex of chromophytic algae is composed of fucoxanthin, chlorophyll A and C bound non-covalently by fucoxanthin chlorophyll proteins (FCPs). The ratio of pigments in this LHC is; fucoxanthin: chlorophyll C: chlorophyll A; (0.6-1): (0.1-0.3): (1).</text>
</comment>
<dbReference type="EMBL" id="JAFCMP010000054">
    <property type="protein sequence ID" value="KAG5189284.1"/>
    <property type="molecule type" value="Genomic_DNA"/>
</dbReference>
<comment type="caution">
    <text evidence="11">The sequence shown here is derived from an EMBL/GenBank/DDBJ whole genome shotgun (WGS) entry which is preliminary data.</text>
</comment>
<reference evidence="11" key="1">
    <citation type="submission" date="2021-02" db="EMBL/GenBank/DDBJ databases">
        <title>First Annotated Genome of the Yellow-green Alga Tribonema minus.</title>
        <authorList>
            <person name="Mahan K.M."/>
        </authorList>
    </citation>
    <scope>NUCLEOTIDE SEQUENCE</scope>
    <source>
        <strain evidence="11">UTEX B ZZ1240</strain>
    </source>
</reference>
<keyword evidence="5" id="KW-0150">Chloroplast</keyword>
<dbReference type="InterPro" id="IPR022796">
    <property type="entry name" value="Chloroa_b-bind"/>
</dbReference>
<feature type="binding site" evidence="9">
    <location>
        <position position="168"/>
    </location>
    <ligand>
        <name>chlorophyll b</name>
        <dbReference type="ChEBI" id="CHEBI:61721"/>
        <label>4</label>
    </ligand>
</feature>
<organism evidence="11 12">
    <name type="scientific">Tribonema minus</name>
    <dbReference type="NCBI Taxonomy" id="303371"/>
    <lineage>
        <taxon>Eukaryota</taxon>
        <taxon>Sar</taxon>
        <taxon>Stramenopiles</taxon>
        <taxon>Ochrophyta</taxon>
        <taxon>PX clade</taxon>
        <taxon>Xanthophyceae</taxon>
        <taxon>Tribonematales</taxon>
        <taxon>Tribonemataceae</taxon>
        <taxon>Tribonema</taxon>
    </lineage>
</organism>
<evidence type="ECO:0000256" key="10">
    <source>
        <dbReference type="SAM" id="SignalP"/>
    </source>
</evidence>
<comment type="subcellular location">
    <subcellularLocation>
        <location evidence="2">Plastid</location>
        <location evidence="2">Chloroplast</location>
    </subcellularLocation>
</comment>
<dbReference type="Proteomes" id="UP000664859">
    <property type="component" value="Unassembled WGS sequence"/>
</dbReference>
<comment type="function">
    <text evidence="1">The light-harvesting complex (LHC) functions as a light receptor, it captures and delivers excitation energy to photosystems with which it is closely associated. Energy is transferred from the carotenoid and chlorophyll C (or B) to chlorophyll A and the photosynthetic reaction centers where it is used to synthesize ATP and reducing power.</text>
</comment>
<dbReference type="GO" id="GO:0016168">
    <property type="term" value="F:chlorophyll binding"/>
    <property type="evidence" value="ECO:0007669"/>
    <property type="project" value="UniProtKB-KW"/>
</dbReference>
<feature type="binding site" description="axial binding residue" evidence="9">
    <location>
        <position position="77"/>
    </location>
    <ligand>
        <name>chlorophyll b</name>
        <dbReference type="ChEBI" id="CHEBI:61721"/>
        <label>1</label>
    </ligand>
    <ligandPart>
        <name>Mg</name>
        <dbReference type="ChEBI" id="CHEBI:25107"/>
    </ligandPart>
</feature>
<dbReference type="InterPro" id="IPR001344">
    <property type="entry name" value="Chloro_AB-bd_pln"/>
</dbReference>
<evidence type="ECO:0000256" key="6">
    <source>
        <dbReference type="ARBA" id="ARBA00022531"/>
    </source>
</evidence>
<dbReference type="AlphaFoldDB" id="A0A835ZBC8"/>
<keyword evidence="8" id="KW-0437">Light-harvesting polypeptide</keyword>
<sequence>MKAACFAALIGSAAAFVPSSFSGSALKAVSTSSAAMKMSADGLAGADTETNGVWDPLGLSNSGNLYKYRACELKHGRVAMLATLGALVQTFYTLPDPVFANGAKPQTAAAELFTTRPEALWQILLACGVVELLYLKQDPEKAPGDLGWGLYPSTEEELSTLQLKELKNGRLAMVAITGMFLQEKLTGQGPIEQIVAGHISPFGDGQGVF</sequence>
<dbReference type="Pfam" id="PF00504">
    <property type="entry name" value="Chloroa_b-bind"/>
    <property type="match status" value="1"/>
</dbReference>
<dbReference type="GO" id="GO:0030076">
    <property type="term" value="C:light-harvesting complex"/>
    <property type="evidence" value="ECO:0007669"/>
    <property type="project" value="UniProtKB-KW"/>
</dbReference>
<evidence type="ECO:0000256" key="8">
    <source>
        <dbReference type="ARBA" id="ARBA00023243"/>
    </source>
</evidence>
<feature type="binding site" evidence="9">
    <location>
        <position position="170"/>
    </location>
    <ligand>
        <name>chlorophyll a</name>
        <dbReference type="ChEBI" id="CHEBI:58416"/>
        <label>1</label>
    </ligand>
</feature>
<evidence type="ECO:0000313" key="12">
    <source>
        <dbReference type="Proteomes" id="UP000664859"/>
    </source>
</evidence>
<comment type="similarity">
    <text evidence="3">Belongs to the fucoxanthin chlorophyll protein family.</text>
</comment>
<dbReference type="GO" id="GO:0009507">
    <property type="term" value="C:chloroplast"/>
    <property type="evidence" value="ECO:0007669"/>
    <property type="project" value="UniProtKB-SubCell"/>
</dbReference>
<evidence type="ECO:0000256" key="4">
    <source>
        <dbReference type="ARBA" id="ARBA00011623"/>
    </source>
</evidence>
<keyword evidence="7" id="KW-0934">Plastid</keyword>
<evidence type="ECO:0000256" key="1">
    <source>
        <dbReference type="ARBA" id="ARBA00004022"/>
    </source>
</evidence>
<evidence type="ECO:0000256" key="2">
    <source>
        <dbReference type="ARBA" id="ARBA00004229"/>
    </source>
</evidence>
<feature type="binding site" evidence="9">
    <location>
        <position position="75"/>
    </location>
    <ligand>
        <name>chlorophyll a</name>
        <dbReference type="ChEBI" id="CHEBI:58416"/>
        <label>1</label>
    </ligand>
</feature>
<feature type="binding site" evidence="9">
    <location>
        <position position="60"/>
    </location>
    <ligand>
        <name>chlorophyll a</name>
        <dbReference type="ChEBI" id="CHEBI:58416"/>
        <label>1</label>
    </ligand>
</feature>
<dbReference type="SUPFAM" id="SSF103511">
    <property type="entry name" value="Chlorophyll a-b binding protein"/>
    <property type="match status" value="1"/>
</dbReference>
<feature type="binding site" evidence="9">
    <location>
        <position position="182"/>
    </location>
    <ligand>
        <name>chlorophyll a</name>
        <dbReference type="ChEBI" id="CHEBI:58416"/>
        <label>1</label>
    </ligand>
</feature>
<protein>
    <submittedName>
        <fullName evidence="11">Light harvesting complex protein</fullName>
    </submittedName>
</protein>
<name>A0A835ZBC8_9STRA</name>
<dbReference type="Gene3D" id="1.10.3460.10">
    <property type="entry name" value="Chlorophyll a/b binding protein domain"/>
    <property type="match status" value="1"/>
</dbReference>
<accession>A0A835ZBC8</accession>
<evidence type="ECO:0000256" key="3">
    <source>
        <dbReference type="ARBA" id="ARBA00005933"/>
    </source>
</evidence>
<keyword evidence="9" id="KW-0157">Chromophore</keyword>
<feature type="signal peptide" evidence="10">
    <location>
        <begin position="1"/>
        <end position="15"/>
    </location>
</feature>
<proteinExistence type="inferred from homology"/>
<feature type="chain" id="PRO_5032689868" evidence="10">
    <location>
        <begin position="16"/>
        <end position="209"/>
    </location>
</feature>
<feature type="binding site" evidence="9">
    <location>
        <position position="164"/>
    </location>
    <ligand>
        <name>chlorophyll a</name>
        <dbReference type="ChEBI" id="CHEBI:58416"/>
        <label>1</label>
    </ligand>
</feature>
<feature type="binding site" evidence="9">
    <location>
        <position position="72"/>
    </location>
    <ligand>
        <name>chlorophyll a</name>
        <dbReference type="ChEBI" id="CHEBI:58416"/>
        <label>1</label>
    </ligand>
</feature>
<feature type="binding site" evidence="9">
    <location>
        <position position="54"/>
    </location>
    <ligand>
        <name>chlorophyll a</name>
        <dbReference type="ChEBI" id="CHEBI:58416"/>
        <label>1</label>
    </ligand>
</feature>
<keyword evidence="12" id="KW-1185">Reference proteome</keyword>
<keyword evidence="10" id="KW-0732">Signal</keyword>
<feature type="binding site" evidence="9">
    <location>
        <position position="165"/>
    </location>
    <ligand>
        <name>chlorophyll a</name>
        <dbReference type="ChEBI" id="CHEBI:58416"/>
        <label>1</label>
    </ligand>
</feature>
<keyword evidence="6" id="KW-0602">Photosynthesis</keyword>
<evidence type="ECO:0000313" key="11">
    <source>
        <dbReference type="EMBL" id="KAG5189284.1"/>
    </source>
</evidence>
<dbReference type="OrthoDB" id="423598at2759"/>